<dbReference type="Gene3D" id="3.80.10.10">
    <property type="entry name" value="Ribonuclease Inhibitor"/>
    <property type="match status" value="1"/>
</dbReference>
<dbReference type="SUPFAM" id="SSF52047">
    <property type="entry name" value="RNI-like"/>
    <property type="match status" value="1"/>
</dbReference>
<organism evidence="1 2">
    <name type="scientific">Dreissena polymorpha</name>
    <name type="common">Zebra mussel</name>
    <name type="synonym">Mytilus polymorpha</name>
    <dbReference type="NCBI Taxonomy" id="45954"/>
    <lineage>
        <taxon>Eukaryota</taxon>
        <taxon>Metazoa</taxon>
        <taxon>Spiralia</taxon>
        <taxon>Lophotrochozoa</taxon>
        <taxon>Mollusca</taxon>
        <taxon>Bivalvia</taxon>
        <taxon>Autobranchia</taxon>
        <taxon>Heteroconchia</taxon>
        <taxon>Euheterodonta</taxon>
        <taxon>Imparidentia</taxon>
        <taxon>Neoheterodontei</taxon>
        <taxon>Myida</taxon>
        <taxon>Dreissenoidea</taxon>
        <taxon>Dreissenidae</taxon>
        <taxon>Dreissena</taxon>
    </lineage>
</organism>
<protein>
    <submittedName>
        <fullName evidence="1">Uncharacterized protein</fullName>
    </submittedName>
</protein>
<evidence type="ECO:0000313" key="1">
    <source>
        <dbReference type="EMBL" id="KAH3811752.1"/>
    </source>
</evidence>
<sequence>MHMEEKYYSPGLWEALNGLNIKSLTLSGWMDGFEVNNVESLSQTLLSLKQLETLNISYIPGLWEALHGLNIKSLALRWRMDRLQVIRVEWLSQTLSSLKQLETLSIDMDISPILWEALSGLNIKSLTLTLRHWKERLQVNHVESLSQTLSSLKQLETLSIDLPESPFYT</sequence>
<dbReference type="EMBL" id="JAIWYP010000006">
    <property type="protein sequence ID" value="KAH3811752.1"/>
    <property type="molecule type" value="Genomic_DNA"/>
</dbReference>
<dbReference type="Proteomes" id="UP000828390">
    <property type="component" value="Unassembled WGS sequence"/>
</dbReference>
<comment type="caution">
    <text evidence="1">The sequence shown here is derived from an EMBL/GenBank/DDBJ whole genome shotgun (WGS) entry which is preliminary data.</text>
</comment>
<proteinExistence type="predicted"/>
<gene>
    <name evidence="1" type="ORF">DPMN_140167</name>
</gene>
<reference evidence="1" key="1">
    <citation type="journal article" date="2019" name="bioRxiv">
        <title>The Genome of the Zebra Mussel, Dreissena polymorpha: A Resource for Invasive Species Research.</title>
        <authorList>
            <person name="McCartney M.A."/>
            <person name="Auch B."/>
            <person name="Kono T."/>
            <person name="Mallez S."/>
            <person name="Zhang Y."/>
            <person name="Obille A."/>
            <person name="Becker A."/>
            <person name="Abrahante J.E."/>
            <person name="Garbe J."/>
            <person name="Badalamenti J.P."/>
            <person name="Herman A."/>
            <person name="Mangelson H."/>
            <person name="Liachko I."/>
            <person name="Sullivan S."/>
            <person name="Sone E.D."/>
            <person name="Koren S."/>
            <person name="Silverstein K.A.T."/>
            <person name="Beckman K.B."/>
            <person name="Gohl D.M."/>
        </authorList>
    </citation>
    <scope>NUCLEOTIDE SEQUENCE</scope>
    <source>
        <strain evidence="1">Duluth1</strain>
        <tissue evidence="1">Whole animal</tissue>
    </source>
</reference>
<evidence type="ECO:0000313" key="2">
    <source>
        <dbReference type="Proteomes" id="UP000828390"/>
    </source>
</evidence>
<keyword evidence="2" id="KW-1185">Reference proteome</keyword>
<dbReference type="InterPro" id="IPR032675">
    <property type="entry name" value="LRR_dom_sf"/>
</dbReference>
<name>A0A9D4G7P1_DREPO</name>
<dbReference type="AlphaFoldDB" id="A0A9D4G7P1"/>
<accession>A0A9D4G7P1</accession>
<reference evidence="1" key="2">
    <citation type="submission" date="2020-11" db="EMBL/GenBank/DDBJ databases">
        <authorList>
            <person name="McCartney M.A."/>
            <person name="Auch B."/>
            <person name="Kono T."/>
            <person name="Mallez S."/>
            <person name="Becker A."/>
            <person name="Gohl D.M."/>
            <person name="Silverstein K.A.T."/>
            <person name="Koren S."/>
            <person name="Bechman K.B."/>
            <person name="Herman A."/>
            <person name="Abrahante J.E."/>
            <person name="Garbe J."/>
        </authorList>
    </citation>
    <scope>NUCLEOTIDE SEQUENCE</scope>
    <source>
        <strain evidence="1">Duluth1</strain>
        <tissue evidence="1">Whole animal</tissue>
    </source>
</reference>